<name>A0ABS8CQK9_9RHOB</name>
<evidence type="ECO:0000313" key="1">
    <source>
        <dbReference type="EMBL" id="MCB5411685.1"/>
    </source>
</evidence>
<keyword evidence="2" id="KW-1185">Reference proteome</keyword>
<organism evidence="1 2">
    <name type="scientific">Pseudogemmobacter faecipullorum</name>
    <dbReference type="NCBI Taxonomy" id="2755041"/>
    <lineage>
        <taxon>Bacteria</taxon>
        <taxon>Pseudomonadati</taxon>
        <taxon>Pseudomonadota</taxon>
        <taxon>Alphaproteobacteria</taxon>
        <taxon>Rhodobacterales</taxon>
        <taxon>Paracoccaceae</taxon>
        <taxon>Pseudogemmobacter</taxon>
    </lineage>
</organism>
<dbReference type="InterPro" id="IPR036086">
    <property type="entry name" value="ParB/Sulfiredoxin_sf"/>
</dbReference>
<sequence length="106" mass="12243">MEIYSIREPDLDKLVEIMAKMEELGGPVIKVVGIGSRYLALEGSHRLPAARAFGFRPVPIILPREQLIDVSEYDWFKEEDWPEKILPAGIVAERLFDRQKAVLYRF</sequence>
<reference evidence="1 2" key="1">
    <citation type="submission" date="2020-07" db="EMBL/GenBank/DDBJ databases">
        <title>Pseudogemmobacter sp. nov., isolated from poultry manure in Taiwan.</title>
        <authorList>
            <person name="Lin S.-Y."/>
            <person name="Tang Y.-S."/>
            <person name="Young C.-C."/>
        </authorList>
    </citation>
    <scope>NUCLEOTIDE SEQUENCE [LARGE SCALE GENOMIC DNA]</scope>
    <source>
        <strain evidence="1 2">CC-YST710</strain>
    </source>
</reference>
<gene>
    <name evidence="1" type="ORF">H0485_16965</name>
</gene>
<evidence type="ECO:0000313" key="2">
    <source>
        <dbReference type="Proteomes" id="UP001198571"/>
    </source>
</evidence>
<dbReference type="Proteomes" id="UP001198571">
    <property type="component" value="Unassembled WGS sequence"/>
</dbReference>
<accession>A0ABS8CQK9</accession>
<protein>
    <recommendedName>
        <fullName evidence="3">ParB/Sulfiredoxin domain-containing protein</fullName>
    </recommendedName>
</protein>
<proteinExistence type="predicted"/>
<dbReference type="EMBL" id="JACDXX010000019">
    <property type="protein sequence ID" value="MCB5411685.1"/>
    <property type="molecule type" value="Genomic_DNA"/>
</dbReference>
<comment type="caution">
    <text evidence="1">The sequence shown here is derived from an EMBL/GenBank/DDBJ whole genome shotgun (WGS) entry which is preliminary data.</text>
</comment>
<dbReference type="RefSeq" id="WP_226937140.1">
    <property type="nucleotide sequence ID" value="NZ_JACDXX010000019.1"/>
</dbReference>
<evidence type="ECO:0008006" key="3">
    <source>
        <dbReference type="Google" id="ProtNLM"/>
    </source>
</evidence>
<dbReference type="SUPFAM" id="SSF110849">
    <property type="entry name" value="ParB/Sulfiredoxin"/>
    <property type="match status" value="1"/>
</dbReference>